<name>A0A9P6VY88_RHOMI</name>
<proteinExistence type="predicted"/>
<feature type="compositionally biased region" description="Basic and acidic residues" evidence="1">
    <location>
        <begin position="346"/>
        <end position="358"/>
    </location>
</feature>
<dbReference type="GO" id="GO:0000964">
    <property type="term" value="P:mitochondrial RNA 5'-end processing"/>
    <property type="evidence" value="ECO:0007669"/>
    <property type="project" value="TreeGrafter"/>
</dbReference>
<dbReference type="EMBL" id="PUHQ01000066">
    <property type="protein sequence ID" value="KAG0658397.1"/>
    <property type="molecule type" value="Genomic_DNA"/>
</dbReference>
<dbReference type="InterPro" id="IPR013943">
    <property type="entry name" value="Pet127"/>
</dbReference>
<feature type="region of interest" description="Disordered" evidence="1">
    <location>
        <begin position="876"/>
        <end position="903"/>
    </location>
</feature>
<evidence type="ECO:0000256" key="1">
    <source>
        <dbReference type="SAM" id="MobiDB-lite"/>
    </source>
</evidence>
<dbReference type="GO" id="GO:0005740">
    <property type="term" value="C:mitochondrial envelope"/>
    <property type="evidence" value="ECO:0007669"/>
    <property type="project" value="TreeGrafter"/>
</dbReference>
<keyword evidence="3" id="KW-1185">Reference proteome</keyword>
<protein>
    <recommendedName>
        <fullName evidence="4">Pet127-domain-containing protein</fullName>
    </recommendedName>
</protein>
<feature type="compositionally biased region" description="Basic and acidic residues" evidence="1">
    <location>
        <begin position="198"/>
        <end position="207"/>
    </location>
</feature>
<feature type="region of interest" description="Disordered" evidence="1">
    <location>
        <begin position="424"/>
        <end position="504"/>
    </location>
</feature>
<dbReference type="PANTHER" id="PTHR31014">
    <property type="entry name" value="MITOCHONDRIAL TRANSLATION SYSTEM COMPONENT PET127-RELATED"/>
    <property type="match status" value="1"/>
</dbReference>
<feature type="compositionally biased region" description="Low complexity" evidence="1">
    <location>
        <begin position="441"/>
        <end position="462"/>
    </location>
</feature>
<evidence type="ECO:0000313" key="2">
    <source>
        <dbReference type="EMBL" id="KAG0658397.1"/>
    </source>
</evidence>
<dbReference type="Proteomes" id="UP000777482">
    <property type="component" value="Unassembled WGS sequence"/>
</dbReference>
<comment type="caution">
    <text evidence="2">The sequence shown here is derived from an EMBL/GenBank/DDBJ whole genome shotgun (WGS) entry which is preliminary data.</text>
</comment>
<dbReference type="OrthoDB" id="10249045at2759"/>
<dbReference type="Pfam" id="PF08634">
    <property type="entry name" value="Pet127"/>
    <property type="match status" value="1"/>
</dbReference>
<evidence type="ECO:0000313" key="3">
    <source>
        <dbReference type="Proteomes" id="UP000777482"/>
    </source>
</evidence>
<feature type="compositionally biased region" description="Basic and acidic residues" evidence="1">
    <location>
        <begin position="390"/>
        <end position="409"/>
    </location>
</feature>
<feature type="compositionally biased region" description="Basic and acidic residues" evidence="1">
    <location>
        <begin position="1042"/>
        <end position="1062"/>
    </location>
</feature>
<feature type="region of interest" description="Disordered" evidence="1">
    <location>
        <begin position="304"/>
        <end position="409"/>
    </location>
</feature>
<dbReference type="AlphaFoldDB" id="A0A9P6VY88"/>
<sequence>MLLSIYLNTHGDLQNEQIPFHYARSLLPNARLAGTAMVESTAPPHSGSRGTMEAIQGKRSRFSSRLLPRRPVLQLATAMHAASAAARARARGPVIKWTTPWLLNRPPIRPFSIGSPLYGDGQAKAAQAITTETLATRLKQKRSADIQSPSSHDHAASPSSAGSSRATPTTAKASDQSHKGPHKIRVPATAKGDQAAGEARKDRKRAPIEGFKAKRFAMQRLRREQAQAVAEAHDGDWLADEHKNPYELGAERYMRTQGHLPIKDQLRLYRARLSLLESLRQPWDKLGRQERQFEIVEYAKTVRAREKRRKGGESNADASQSGGAAVQATDAPAEDTASTSTVQKPGDFDEMVRTHSEAVEGEPPVNAESAAASGPNDLAKPNKKKKKNKPDKEIAAEREQTWPAEMERMDLAIKQFRDRIAELTSEQSRDGTAPAPPPLRPRTGPSLLDQIAEAVSSSASAEPRTRGRTPRGQAARTAADGGIDYENHPALSQRDAEPAPPARELSSYQHVLSPASTPFVAHPSPYQVPVATLAHSLDRVLFNPGVHFLRDPRSGVYNFTRDTLENVPKISEFDFSKLPQYVTSSKDETLKEIAANQGKTFSGSTSSTVGMLCQIYFWLSKGKQNRDFSMGQKLPVSVVLRYEDGRYAIDADKSFDPTNGSNVLADYGHLMEKLLTTEAGEFKRFLHGAEDPAPSEADHRQAYHYSLTDRMVLRSQLDATNDHLPNKTFDLKTRGTVAIRQDRLNYEESSGYTIDRLQGEWESFEREYYDLIRSAFLKYQFQARIGGMDGIFVAYHSTARFFGFQYLPISVMDEALFGTTETGEQVFRLALGTLERVLDEAIKCYPEQSVNVTWAADGAADVLRVFVAPQREVERVESASASTKSEGPEEDTSAALDTADAESAEQLSEMTLLELRGTNYVDGEAQDHPVTIDAERGPPGSSPPTWQVGFDIVKSTGAEGDAVSREQIATYFADTRSFQRMFSSLALPTGISPADVQAAAERAQEAGVELDEADLSVRFPLGEGIEYRGPSKPVKILRRKAREGEERRKADEKRRLEEGGGKEKIVEVKSHIEIREV</sequence>
<feature type="region of interest" description="Disordered" evidence="1">
    <location>
        <begin position="137"/>
        <end position="210"/>
    </location>
</feature>
<dbReference type="PANTHER" id="PTHR31014:SF0">
    <property type="entry name" value="MITOCHONDRIAL TRANSLATION SYSTEM COMPONENT PET127-RELATED"/>
    <property type="match status" value="1"/>
</dbReference>
<feature type="compositionally biased region" description="Low complexity" evidence="1">
    <location>
        <begin position="156"/>
        <end position="171"/>
    </location>
</feature>
<organism evidence="2 3">
    <name type="scientific">Rhodotorula mucilaginosa</name>
    <name type="common">Yeast</name>
    <name type="synonym">Rhodotorula rubra</name>
    <dbReference type="NCBI Taxonomy" id="5537"/>
    <lineage>
        <taxon>Eukaryota</taxon>
        <taxon>Fungi</taxon>
        <taxon>Dikarya</taxon>
        <taxon>Basidiomycota</taxon>
        <taxon>Pucciniomycotina</taxon>
        <taxon>Microbotryomycetes</taxon>
        <taxon>Sporidiobolales</taxon>
        <taxon>Sporidiobolaceae</taxon>
        <taxon>Rhodotorula</taxon>
    </lineage>
</organism>
<reference evidence="2 3" key="1">
    <citation type="submission" date="2020-11" db="EMBL/GenBank/DDBJ databases">
        <title>Kefir isolates.</title>
        <authorList>
            <person name="Marcisauskas S."/>
            <person name="Kim Y."/>
            <person name="Blasche S."/>
        </authorList>
    </citation>
    <scope>NUCLEOTIDE SEQUENCE [LARGE SCALE GENOMIC DNA]</scope>
    <source>
        <strain evidence="2 3">KR</strain>
    </source>
</reference>
<accession>A0A9P6VY88</accession>
<gene>
    <name evidence="2" type="ORF">C6P46_005760</name>
</gene>
<evidence type="ECO:0008006" key="4">
    <source>
        <dbReference type="Google" id="ProtNLM"/>
    </source>
</evidence>
<feature type="region of interest" description="Disordered" evidence="1">
    <location>
        <begin position="1038"/>
        <end position="1062"/>
    </location>
</feature>